<name>X1THT9_9ZZZZ</name>
<gene>
    <name evidence="2" type="ORF">S12H4_13021</name>
</gene>
<dbReference type="Pfam" id="PF25183">
    <property type="entry name" value="OMP_b-brl_4"/>
    <property type="match status" value="1"/>
</dbReference>
<accession>X1THT9</accession>
<proteinExistence type="predicted"/>
<evidence type="ECO:0000313" key="2">
    <source>
        <dbReference type="EMBL" id="GAI87135.1"/>
    </source>
</evidence>
<comment type="caution">
    <text evidence="2">The sequence shown here is derived from an EMBL/GenBank/DDBJ whole genome shotgun (WGS) entry which is preliminary data.</text>
</comment>
<reference evidence="2" key="1">
    <citation type="journal article" date="2014" name="Front. Microbiol.">
        <title>High frequency of phylogenetically diverse reductive dehalogenase-homologous genes in deep subseafloor sedimentary metagenomes.</title>
        <authorList>
            <person name="Kawai M."/>
            <person name="Futagami T."/>
            <person name="Toyoda A."/>
            <person name="Takaki Y."/>
            <person name="Nishi S."/>
            <person name="Hori S."/>
            <person name="Arai W."/>
            <person name="Tsubouchi T."/>
            <person name="Morono Y."/>
            <person name="Uchiyama I."/>
            <person name="Ito T."/>
            <person name="Fujiyama A."/>
            <person name="Inagaki F."/>
            <person name="Takami H."/>
        </authorList>
    </citation>
    <scope>NUCLEOTIDE SEQUENCE</scope>
    <source>
        <strain evidence="2">Expedition CK06-06</strain>
    </source>
</reference>
<dbReference type="SUPFAM" id="SSF56935">
    <property type="entry name" value="Porins"/>
    <property type="match status" value="1"/>
</dbReference>
<feature type="non-terminal residue" evidence="2">
    <location>
        <position position="1"/>
    </location>
</feature>
<dbReference type="InterPro" id="IPR057601">
    <property type="entry name" value="Oar-like_b-barrel"/>
</dbReference>
<dbReference type="AlphaFoldDB" id="X1THT9"/>
<organism evidence="2">
    <name type="scientific">marine sediment metagenome</name>
    <dbReference type="NCBI Taxonomy" id="412755"/>
    <lineage>
        <taxon>unclassified sequences</taxon>
        <taxon>metagenomes</taxon>
        <taxon>ecological metagenomes</taxon>
    </lineage>
</organism>
<feature type="domain" description="TonB-dependent transporter Oar-like beta-barrel" evidence="1">
    <location>
        <begin position="13"/>
        <end position="97"/>
    </location>
</feature>
<evidence type="ECO:0000259" key="1">
    <source>
        <dbReference type="Pfam" id="PF25183"/>
    </source>
</evidence>
<protein>
    <recommendedName>
        <fullName evidence="1">TonB-dependent transporter Oar-like beta-barrel domain-containing protein</fullName>
    </recommendedName>
</protein>
<dbReference type="EMBL" id="BARW01006210">
    <property type="protein sequence ID" value="GAI87135.1"/>
    <property type="molecule type" value="Genomic_DNA"/>
</dbReference>
<sequence>GYGSFTGAVVNVVTKSGGNSFHGALSYYGQFDALTADNNPWKVLDPSVPPEETGNYPDSAYSYHRDKYLSAAINLGGPVVKDKLWFYGTFERQDEKTAYWNMPPGYAVRYPTSKAFFKLSAQLTSRHKLAGSIYWEDLEWPDGWEYWLAESSLGTETAETYSWNFLYNWQLSNNAFLDFKAFR</sequence>